<dbReference type="Gene3D" id="2.40.10.10">
    <property type="entry name" value="Trypsin-like serine proteases"/>
    <property type="match status" value="2"/>
</dbReference>
<feature type="chain" id="PRO_5006604965" description="Peptidase S1" evidence="4">
    <location>
        <begin position="26"/>
        <end position="260"/>
    </location>
</feature>
<dbReference type="InterPro" id="IPR051201">
    <property type="entry name" value="Chloro_Bact_Ser_Proteases"/>
</dbReference>
<dbReference type="GO" id="GO:0006508">
    <property type="term" value="P:proteolysis"/>
    <property type="evidence" value="ECO:0007669"/>
    <property type="project" value="UniProtKB-KW"/>
</dbReference>
<evidence type="ECO:0000256" key="2">
    <source>
        <dbReference type="ARBA" id="ARBA00022670"/>
    </source>
</evidence>
<organism evidence="5 6">
    <name type="scientific">Candidatus Tenderia electrophaga</name>
    <dbReference type="NCBI Taxonomy" id="1748243"/>
    <lineage>
        <taxon>Bacteria</taxon>
        <taxon>Pseudomonadati</taxon>
        <taxon>Pseudomonadota</taxon>
        <taxon>Gammaproteobacteria</taxon>
        <taxon>Candidatus Tenderiales</taxon>
        <taxon>Candidatus Tenderiaceae</taxon>
        <taxon>Candidatus Tenderia</taxon>
    </lineage>
</organism>
<evidence type="ECO:0000313" key="6">
    <source>
        <dbReference type="Proteomes" id="UP000055136"/>
    </source>
</evidence>
<sequence length="260" mass="28064">MNVMFNKRRLRLLMCGLLFAPLLSAGDYSAVIAKVKPGVVALGNYQALRQPAVIFVGTAFVVADGRHAITNAHNIPPFLDPAKKESLVVVVPDEQRREVRMATVIAEDQAHDLALLKFSDAPLTPLSLGDDAGVKEGREFLISGFPIGSALGYHVVTHQAMVSAITPAVQPVYNSKQLNPRLLKRMATQYKVFQLDAIAYPGNSGSPLYDPETGKVVGVLNSVFVKETKENALQSPSGISYAIPVQFVKALLREAGLDAE</sequence>
<keyword evidence="2" id="KW-0645">Protease</keyword>
<proteinExistence type="inferred from homology"/>
<dbReference type="SUPFAM" id="SSF50494">
    <property type="entry name" value="Trypsin-like serine proteases"/>
    <property type="match status" value="1"/>
</dbReference>
<accession>A0A0S2TFZ2</accession>
<dbReference type="STRING" id="1748243.Tel_13465"/>
<dbReference type="Pfam" id="PF13365">
    <property type="entry name" value="Trypsin_2"/>
    <property type="match status" value="1"/>
</dbReference>
<feature type="signal peptide" evidence="4">
    <location>
        <begin position="1"/>
        <end position="25"/>
    </location>
</feature>
<name>A0A0S2TFZ2_9GAMM</name>
<keyword evidence="3" id="KW-0378">Hydrolase</keyword>
<evidence type="ECO:0000313" key="5">
    <source>
        <dbReference type="EMBL" id="ALP54058.1"/>
    </source>
</evidence>
<dbReference type="KEGG" id="tee:Tel_13465"/>
<keyword evidence="6" id="KW-1185">Reference proteome</keyword>
<dbReference type="GO" id="GO:0008233">
    <property type="term" value="F:peptidase activity"/>
    <property type="evidence" value="ECO:0007669"/>
    <property type="project" value="UniProtKB-KW"/>
</dbReference>
<evidence type="ECO:0008006" key="7">
    <source>
        <dbReference type="Google" id="ProtNLM"/>
    </source>
</evidence>
<comment type="similarity">
    <text evidence="1">Belongs to the peptidase S1C family.</text>
</comment>
<keyword evidence="4" id="KW-0732">Signal</keyword>
<dbReference type="EMBL" id="CP013099">
    <property type="protein sequence ID" value="ALP54058.1"/>
    <property type="molecule type" value="Genomic_DNA"/>
</dbReference>
<reference evidence="5" key="1">
    <citation type="submission" date="2015-10" db="EMBL/GenBank/DDBJ databases">
        <title>Description of Candidatus Tenderia electrophaga gen. nov, sp. nov., an Uncultivated Electroautotroph from a Biocathode Enrichment.</title>
        <authorList>
            <person name="Eddie B.J."/>
            <person name="Malanoski A.P."/>
            <person name="Wang Z."/>
            <person name="Hall R.J."/>
            <person name="Oh S.D."/>
            <person name="Heiner C."/>
            <person name="Lin B."/>
            <person name="Strycharz-Glaven S.M."/>
        </authorList>
    </citation>
    <scope>NUCLEOTIDE SEQUENCE [LARGE SCALE GENOMIC DNA]</scope>
    <source>
        <strain evidence="5">NRL1</strain>
    </source>
</reference>
<evidence type="ECO:0000256" key="1">
    <source>
        <dbReference type="ARBA" id="ARBA00010541"/>
    </source>
</evidence>
<protein>
    <recommendedName>
        <fullName evidence="7">Peptidase S1</fullName>
    </recommendedName>
</protein>
<dbReference type="InterPro" id="IPR043504">
    <property type="entry name" value="Peptidase_S1_PA_chymotrypsin"/>
</dbReference>
<gene>
    <name evidence="5" type="ORF">Tel_13465</name>
</gene>
<evidence type="ECO:0000256" key="3">
    <source>
        <dbReference type="ARBA" id="ARBA00022801"/>
    </source>
</evidence>
<evidence type="ECO:0000256" key="4">
    <source>
        <dbReference type="SAM" id="SignalP"/>
    </source>
</evidence>
<dbReference type="PANTHER" id="PTHR43343:SF3">
    <property type="entry name" value="PROTEASE DO-LIKE 8, CHLOROPLASTIC"/>
    <property type="match status" value="1"/>
</dbReference>
<dbReference type="AlphaFoldDB" id="A0A0S2TFZ2"/>
<dbReference type="Proteomes" id="UP000055136">
    <property type="component" value="Chromosome"/>
</dbReference>
<dbReference type="InterPro" id="IPR009003">
    <property type="entry name" value="Peptidase_S1_PA"/>
</dbReference>
<dbReference type="PANTHER" id="PTHR43343">
    <property type="entry name" value="PEPTIDASE S12"/>
    <property type="match status" value="1"/>
</dbReference>